<gene>
    <name evidence="3" type="ORF">THIARS_70589</name>
</gene>
<dbReference type="GO" id="GO:0016787">
    <property type="term" value="F:hydrolase activity"/>
    <property type="evidence" value="ECO:0007669"/>
    <property type="project" value="UniProtKB-KW"/>
</dbReference>
<organism evidence="3 4">
    <name type="scientific">Thiomonas delicata</name>
    <name type="common">Thiomonas cuprina</name>
    <dbReference type="NCBI Taxonomy" id="364030"/>
    <lineage>
        <taxon>Bacteria</taxon>
        <taxon>Pseudomonadati</taxon>
        <taxon>Pseudomonadota</taxon>
        <taxon>Betaproteobacteria</taxon>
        <taxon>Burkholderiales</taxon>
        <taxon>Thiomonas</taxon>
    </lineage>
</organism>
<sequence length="183" mass="20013">MTASTDAVANHACAFAGSASQPWGAGLPRGAVVVIWTPGHRSAFVDGVCEHAGTTRCDKLYIPAMHEAAALPFVLMLHGGNQSPEDFAAGTGMNARAGEQGFFVLYPSKLLHQGAIHAAFTTEQTPRFEGLTFLTSVSWHCPCERLGQFSTYFLKRDEHELQRARYLWHVQRPAEWRGRGCPA</sequence>
<dbReference type="SUPFAM" id="SSF53474">
    <property type="entry name" value="alpha/beta-Hydrolases"/>
    <property type="match status" value="1"/>
</dbReference>
<dbReference type="Proteomes" id="UP000214566">
    <property type="component" value="Unassembled WGS sequence"/>
</dbReference>
<proteinExistence type="predicted"/>
<keyword evidence="2" id="KW-0378">Hydrolase</keyword>
<evidence type="ECO:0000256" key="1">
    <source>
        <dbReference type="ARBA" id="ARBA00022729"/>
    </source>
</evidence>
<evidence type="ECO:0000313" key="4">
    <source>
        <dbReference type="Proteomes" id="UP000214566"/>
    </source>
</evidence>
<dbReference type="OrthoDB" id="9767239at2"/>
<dbReference type="EMBL" id="FLMQ01000056">
    <property type="protein sequence ID" value="SBP88969.1"/>
    <property type="molecule type" value="Genomic_DNA"/>
</dbReference>
<keyword evidence="4" id="KW-1185">Reference proteome</keyword>
<dbReference type="InterPro" id="IPR029058">
    <property type="entry name" value="AB_hydrolase_fold"/>
</dbReference>
<name>A0A238D6X1_THIDL</name>
<dbReference type="GO" id="GO:0005576">
    <property type="term" value="C:extracellular region"/>
    <property type="evidence" value="ECO:0007669"/>
    <property type="project" value="InterPro"/>
</dbReference>
<accession>A0A238D6X1</accession>
<dbReference type="Pfam" id="PF10503">
    <property type="entry name" value="Esterase_PHB"/>
    <property type="match status" value="1"/>
</dbReference>
<dbReference type="AlphaFoldDB" id="A0A238D6X1"/>
<evidence type="ECO:0000313" key="3">
    <source>
        <dbReference type="EMBL" id="SBP88969.1"/>
    </source>
</evidence>
<protein>
    <submittedName>
        <fullName evidence="3">Uncharacterized protein</fullName>
    </submittedName>
</protein>
<evidence type="ECO:0000256" key="2">
    <source>
        <dbReference type="ARBA" id="ARBA00022801"/>
    </source>
</evidence>
<dbReference type="Gene3D" id="3.40.50.1820">
    <property type="entry name" value="alpha/beta hydrolase"/>
    <property type="match status" value="1"/>
</dbReference>
<dbReference type="InterPro" id="IPR010126">
    <property type="entry name" value="Esterase_phb"/>
</dbReference>
<keyword evidence="1" id="KW-0732">Signal</keyword>
<reference evidence="3 4" key="1">
    <citation type="submission" date="2016-06" db="EMBL/GenBank/DDBJ databases">
        <authorList>
            <person name="Kjaerup R.B."/>
            <person name="Dalgaard T.S."/>
            <person name="Juul-Madsen H.R."/>
        </authorList>
    </citation>
    <scope>NUCLEOTIDE SEQUENCE [LARGE SCALE GENOMIC DNA]</scope>
    <source>
        <strain evidence="3 4">DSM 16361</strain>
    </source>
</reference>